<reference evidence="1 2" key="1">
    <citation type="journal article" date="2011" name="Front. Microbiol.">
        <title>Genomic signatures of strain selection and enhancement in Bacillus atrophaeus var. globigii, a historical biowarfare simulant.</title>
        <authorList>
            <person name="Gibbons H.S."/>
            <person name="Broomall S.M."/>
            <person name="McNew L.A."/>
            <person name="Daligault H."/>
            <person name="Chapman C."/>
            <person name="Bruce D."/>
            <person name="Karavis M."/>
            <person name="Krepps M."/>
            <person name="McGregor P.A."/>
            <person name="Hong C."/>
            <person name="Park K.H."/>
            <person name="Akmal A."/>
            <person name="Feldman A."/>
            <person name="Lin J.S."/>
            <person name="Chang W.E."/>
            <person name="Higgs B.W."/>
            <person name="Demirev P."/>
            <person name="Lindquist J."/>
            <person name="Liem A."/>
            <person name="Fochler E."/>
            <person name="Read T.D."/>
            <person name="Tapia R."/>
            <person name="Johnson S."/>
            <person name="Bishop-Lilly K.A."/>
            <person name="Detter C."/>
            <person name="Han C."/>
            <person name="Sozhamannan S."/>
            <person name="Rosenzweig C.N."/>
            <person name="Skowronski E.W."/>
        </authorList>
    </citation>
    <scope>NUCLEOTIDE SEQUENCE [LARGE SCALE GENOMIC DNA]</scope>
    <source>
        <strain evidence="1 2">MLST1</strain>
    </source>
</reference>
<dbReference type="RefSeq" id="WP_126802139.1">
    <property type="nucleotide sequence ID" value="NZ_PIPL01000001.1"/>
</dbReference>
<organism evidence="1 2">
    <name type="scientific">Aliidiomarina minuta</name>
    <dbReference type="NCBI Taxonomy" id="880057"/>
    <lineage>
        <taxon>Bacteria</taxon>
        <taxon>Pseudomonadati</taxon>
        <taxon>Pseudomonadota</taxon>
        <taxon>Gammaproteobacteria</taxon>
        <taxon>Alteromonadales</taxon>
        <taxon>Idiomarinaceae</taxon>
        <taxon>Aliidiomarina</taxon>
    </lineage>
</organism>
<keyword evidence="2" id="KW-1185">Reference proteome</keyword>
<sequence>MAIPVALEVEKHRACLIPDNSISDREKRLTSVTLSVMQLVPEFAEKLLGSIGVRLGKRSRLINYVEVELERDKKTKKSVNRPDGLITIDTGRTSWSALVEAKTDNNELNEDQVKRYMDLATRHDIDAVITISNQFVAIPAHHPFSNLQDKRRKVSLFHWSWTSIETQATLLADEDDFVQPEKRFVLAEYLRFLRSDKSGMRSFDSMNPEWPAVVKHAATGEAFKLDAAIENTVGCWHQEIRDLVLMLSRELKQSVRLKLPKAQSADPVLRVQDDVKQLIQTSCLRCELEVPNAASNLELKAYLTGKTVSLSMQMDAPDDKKSASARINWLTRQLKEAVDKPVKIICYGKRKTQCAEASLAEAKEESHEAFGERLNFTPEKFVVCWTEHMSRDFSKNKVFIQRLEETVRQFYMHVAENLKAYQPAAPKIKEQAVASGESSSD</sequence>
<comment type="caution">
    <text evidence="1">The sequence shown here is derived from an EMBL/GenBank/DDBJ whole genome shotgun (WGS) entry which is preliminary data.</text>
</comment>
<protein>
    <recommendedName>
        <fullName evidence="3">Stress response protein</fullName>
    </recommendedName>
</protein>
<dbReference type="EMBL" id="PIPL01000001">
    <property type="protein sequence ID" value="RUO25440.1"/>
    <property type="molecule type" value="Genomic_DNA"/>
</dbReference>
<evidence type="ECO:0000313" key="2">
    <source>
        <dbReference type="Proteomes" id="UP000288293"/>
    </source>
</evidence>
<dbReference type="Proteomes" id="UP000288293">
    <property type="component" value="Unassembled WGS sequence"/>
</dbReference>
<name>A0A432W5T9_9GAMM</name>
<gene>
    <name evidence="1" type="ORF">CWE09_01505</name>
</gene>
<dbReference type="AlphaFoldDB" id="A0A432W5T9"/>
<proteinExistence type="predicted"/>
<accession>A0A432W5T9</accession>
<evidence type="ECO:0008006" key="3">
    <source>
        <dbReference type="Google" id="ProtNLM"/>
    </source>
</evidence>
<evidence type="ECO:0000313" key="1">
    <source>
        <dbReference type="EMBL" id="RUO25440.1"/>
    </source>
</evidence>
<dbReference type="OrthoDB" id="56224at2"/>